<comment type="caution">
    <text evidence="1">The sequence shown here is derived from an EMBL/GenBank/DDBJ whole genome shotgun (WGS) entry which is preliminary data.</text>
</comment>
<proteinExistence type="predicted"/>
<organism evidence="1 2">
    <name type="scientific">Lactococcus lactis subsp. lactis</name>
    <name type="common">Streptococcus lactis</name>
    <dbReference type="NCBI Taxonomy" id="1360"/>
    <lineage>
        <taxon>Bacteria</taxon>
        <taxon>Bacillati</taxon>
        <taxon>Bacillota</taxon>
        <taxon>Bacilli</taxon>
        <taxon>Lactobacillales</taxon>
        <taxon>Streptococcaceae</taxon>
        <taxon>Lactococcus</taxon>
    </lineage>
</organism>
<dbReference type="SUPFAM" id="SSF52833">
    <property type="entry name" value="Thioredoxin-like"/>
    <property type="match status" value="1"/>
</dbReference>
<dbReference type="InterPro" id="IPR029068">
    <property type="entry name" value="Glyas_Bleomycin-R_OHBP_Dase"/>
</dbReference>
<dbReference type="SUPFAM" id="SSF54593">
    <property type="entry name" value="Glyoxalase/Bleomycin resistance protein/Dihydroxybiphenyl dioxygenase"/>
    <property type="match status" value="1"/>
</dbReference>
<dbReference type="EMBL" id="BBSI01000040">
    <property type="protein sequence ID" value="GAM81575.1"/>
    <property type="molecule type" value="Genomic_DNA"/>
</dbReference>
<accession>A0A0B8QNC4</accession>
<name>A0A0B8QNC4_LACLL</name>
<evidence type="ECO:0000313" key="1">
    <source>
        <dbReference type="EMBL" id="GAM81575.1"/>
    </source>
</evidence>
<reference evidence="1 2" key="1">
    <citation type="submission" date="2015-01" db="EMBL/GenBank/DDBJ databases">
        <title>Lactococcus lactis subsp.lactis JCM 5805 whole genome shotgun sequence.</title>
        <authorList>
            <person name="Fujii T."/>
            <person name="Tomita Y."/>
            <person name="Ikushima S."/>
            <person name="Fujiwara D."/>
        </authorList>
    </citation>
    <scope>NUCLEOTIDE SEQUENCE [LARGE SCALE GENOMIC DNA]</scope>
    <source>
        <strain evidence="1 2">JCM 5805</strain>
    </source>
</reference>
<keyword evidence="1" id="KW-0413">Isomerase</keyword>
<dbReference type="Proteomes" id="UP000031847">
    <property type="component" value="Unassembled WGS sequence"/>
</dbReference>
<evidence type="ECO:0000313" key="2">
    <source>
        <dbReference type="Proteomes" id="UP000031847"/>
    </source>
</evidence>
<dbReference type="AlphaFoldDB" id="A0A0B8QNC4"/>
<sequence length="217" mass="24915">MVKSFLNKCSRGEKMITLNVNSLENAEIFWKELGLEDEVALNETYDPNPETLAISVETIDEIHDKIIELGLPVSPITPAVDGRFMFSFIASEDNTFIVIGEWVERPYTGEMRTEFFENVKGLIPLAPERLSELTEGQFVLFGRVTCPWTRRFVKALPDYADKMIYYVDTENTDLNPELQAIRKAHEVETVPTFMKRSADGTFIKFDKKKESLSEFIK</sequence>
<dbReference type="InterPro" id="IPR036249">
    <property type="entry name" value="Thioredoxin-like_sf"/>
</dbReference>
<gene>
    <name evidence="1" type="ORF">JCM5805K_2700</name>
</gene>
<dbReference type="Gene3D" id="3.40.30.10">
    <property type="entry name" value="Glutaredoxin"/>
    <property type="match status" value="1"/>
</dbReference>
<dbReference type="GO" id="GO:0016853">
    <property type="term" value="F:isomerase activity"/>
    <property type="evidence" value="ECO:0007669"/>
    <property type="project" value="UniProtKB-KW"/>
</dbReference>
<protein>
    <submittedName>
        <fullName evidence="1">Thiol-disulfide isomerase and thioredoxins</fullName>
    </submittedName>
</protein>